<reference evidence="1" key="1">
    <citation type="journal article" date="2014" name="Int. J. Syst. Evol. Microbiol.">
        <title>Complete genome sequence of Corynebacterium casei LMG S-19264T (=DSM 44701T), isolated from a smear-ripened cheese.</title>
        <authorList>
            <consortium name="US DOE Joint Genome Institute (JGI-PGF)"/>
            <person name="Walter F."/>
            <person name="Albersmeier A."/>
            <person name="Kalinowski J."/>
            <person name="Ruckert C."/>
        </authorList>
    </citation>
    <scope>NUCLEOTIDE SEQUENCE</scope>
    <source>
        <strain evidence="1">CGMCC 1.8984</strain>
    </source>
</reference>
<organism evidence="1 2">
    <name type="scientific">Agromyces bauzanensis</name>
    <dbReference type="NCBI Taxonomy" id="1308924"/>
    <lineage>
        <taxon>Bacteria</taxon>
        <taxon>Bacillati</taxon>
        <taxon>Actinomycetota</taxon>
        <taxon>Actinomycetes</taxon>
        <taxon>Micrococcales</taxon>
        <taxon>Microbacteriaceae</taxon>
        <taxon>Agromyces</taxon>
    </lineage>
</organism>
<protein>
    <submittedName>
        <fullName evidence="1">Uncharacterized protein</fullName>
    </submittedName>
</protein>
<comment type="caution">
    <text evidence="1">The sequence shown here is derived from an EMBL/GenBank/DDBJ whole genome shotgun (WGS) entry which is preliminary data.</text>
</comment>
<dbReference type="EMBL" id="BMMD01000038">
    <property type="protein sequence ID" value="GGJ94070.1"/>
    <property type="molecule type" value="Genomic_DNA"/>
</dbReference>
<dbReference type="AlphaFoldDB" id="A0A917PW70"/>
<evidence type="ECO:0000313" key="2">
    <source>
        <dbReference type="Proteomes" id="UP000636956"/>
    </source>
</evidence>
<name>A0A917PW70_9MICO</name>
<reference evidence="1" key="2">
    <citation type="submission" date="2020-09" db="EMBL/GenBank/DDBJ databases">
        <authorList>
            <person name="Sun Q."/>
            <person name="Zhou Y."/>
        </authorList>
    </citation>
    <scope>NUCLEOTIDE SEQUENCE</scope>
    <source>
        <strain evidence="1">CGMCC 1.8984</strain>
    </source>
</reference>
<gene>
    <name evidence="1" type="ORF">GCM10011372_35510</name>
</gene>
<sequence length="94" mass="10709">MQRALRLTTLARDQLNAVPESTRKKKIQRTLGLLETNLRHPSLNTHKYDGLSGDNGEDVFEAYIENKTPTAWRIFWHYGPGQGELTILAITPHP</sequence>
<dbReference type="RefSeq" id="WP_229662477.1">
    <property type="nucleotide sequence ID" value="NZ_BAABFW010000032.1"/>
</dbReference>
<evidence type="ECO:0000313" key="1">
    <source>
        <dbReference type="EMBL" id="GGJ94070.1"/>
    </source>
</evidence>
<proteinExistence type="predicted"/>
<dbReference type="Proteomes" id="UP000636956">
    <property type="component" value="Unassembled WGS sequence"/>
</dbReference>
<accession>A0A917PW70</accession>
<keyword evidence="2" id="KW-1185">Reference proteome</keyword>